<evidence type="ECO:0000256" key="1">
    <source>
        <dbReference type="SAM" id="MobiDB-lite"/>
    </source>
</evidence>
<name>A0A8J3W0V7_9ACTN</name>
<proteinExistence type="predicted"/>
<protein>
    <submittedName>
        <fullName evidence="2">Uncharacterized protein</fullName>
    </submittedName>
</protein>
<feature type="region of interest" description="Disordered" evidence="1">
    <location>
        <begin position="1"/>
        <end position="22"/>
    </location>
</feature>
<gene>
    <name evidence="2" type="ORF">Mth01_42850</name>
</gene>
<evidence type="ECO:0000313" key="2">
    <source>
        <dbReference type="EMBL" id="GIH72032.1"/>
    </source>
</evidence>
<dbReference type="AlphaFoldDB" id="A0A8J3W0V7"/>
<organism evidence="2 3">
    <name type="scientific">Sphaerimonospora thailandensis</name>
    <dbReference type="NCBI Taxonomy" id="795644"/>
    <lineage>
        <taxon>Bacteria</taxon>
        <taxon>Bacillati</taxon>
        <taxon>Actinomycetota</taxon>
        <taxon>Actinomycetes</taxon>
        <taxon>Streptosporangiales</taxon>
        <taxon>Streptosporangiaceae</taxon>
        <taxon>Sphaerimonospora</taxon>
    </lineage>
</organism>
<sequence>MANLQNDTGLAQPVDPTRRSYHDRPFHVLHAERFAQALARTITHPELSVLPLSGCVDQWADNTDFLGRQQPVRAAISALL</sequence>
<dbReference type="EMBL" id="BOOG01000043">
    <property type="protein sequence ID" value="GIH72032.1"/>
    <property type="molecule type" value="Genomic_DNA"/>
</dbReference>
<evidence type="ECO:0000313" key="3">
    <source>
        <dbReference type="Proteomes" id="UP000610966"/>
    </source>
</evidence>
<keyword evidence="3" id="KW-1185">Reference proteome</keyword>
<reference evidence="2" key="1">
    <citation type="submission" date="2021-01" db="EMBL/GenBank/DDBJ databases">
        <title>Whole genome shotgun sequence of Sphaerimonospora thailandensis NBRC 107569.</title>
        <authorList>
            <person name="Komaki H."/>
            <person name="Tamura T."/>
        </authorList>
    </citation>
    <scope>NUCLEOTIDE SEQUENCE</scope>
    <source>
        <strain evidence="2">NBRC 107569</strain>
    </source>
</reference>
<accession>A0A8J3W0V7</accession>
<dbReference type="Proteomes" id="UP000610966">
    <property type="component" value="Unassembled WGS sequence"/>
</dbReference>
<dbReference type="RefSeq" id="WP_239089878.1">
    <property type="nucleotide sequence ID" value="NZ_BOOG01000043.1"/>
</dbReference>
<comment type="caution">
    <text evidence="2">The sequence shown here is derived from an EMBL/GenBank/DDBJ whole genome shotgun (WGS) entry which is preliminary data.</text>
</comment>